<keyword evidence="1" id="KW-1133">Transmembrane helix</keyword>
<keyword evidence="1" id="KW-0472">Membrane</keyword>
<sequence length="177" mass="18497">MSDTGPRRSHSFLFQFLQILYTVIYAAGDIAGGKDTGGTASTVDFSALVNNYVMACNAGVASAYGIVVGTGVGVEDNMNYALGTAIAHGVGAGQLQYEAHAWTAPAVVGANVDFEMRRTFTNGSGGSITVEEIAVYARTKKVTSVSTLFCILRDLTGGVAVADTYTLSVKYTLRTTV</sequence>
<reference evidence="2" key="1">
    <citation type="submission" date="2020-03" db="EMBL/GenBank/DDBJ databases">
        <title>The deep terrestrial virosphere.</title>
        <authorList>
            <person name="Holmfeldt K."/>
            <person name="Nilsson E."/>
            <person name="Simone D."/>
            <person name="Lopez-Fernandez M."/>
            <person name="Wu X."/>
            <person name="de Brujin I."/>
            <person name="Lundin D."/>
            <person name="Andersson A."/>
            <person name="Bertilsson S."/>
            <person name="Dopson M."/>
        </authorList>
    </citation>
    <scope>NUCLEOTIDE SEQUENCE</scope>
    <source>
        <strain evidence="2">TM448B03633</strain>
    </source>
</reference>
<dbReference type="AlphaFoldDB" id="A0A6M3XY53"/>
<organism evidence="2">
    <name type="scientific">viral metagenome</name>
    <dbReference type="NCBI Taxonomy" id="1070528"/>
    <lineage>
        <taxon>unclassified sequences</taxon>
        <taxon>metagenomes</taxon>
        <taxon>organismal metagenomes</taxon>
    </lineage>
</organism>
<feature type="transmembrane region" description="Helical" evidence="1">
    <location>
        <begin position="52"/>
        <end position="74"/>
    </location>
</feature>
<dbReference type="EMBL" id="MT145030">
    <property type="protein sequence ID" value="QJI02783.1"/>
    <property type="molecule type" value="Genomic_DNA"/>
</dbReference>
<keyword evidence="1" id="KW-0812">Transmembrane</keyword>
<evidence type="ECO:0000313" key="2">
    <source>
        <dbReference type="EMBL" id="QJI02783.1"/>
    </source>
</evidence>
<feature type="transmembrane region" description="Helical" evidence="1">
    <location>
        <begin position="12"/>
        <end position="32"/>
    </location>
</feature>
<gene>
    <name evidence="2" type="ORF">TM448B03633_0006</name>
</gene>
<evidence type="ECO:0000256" key="1">
    <source>
        <dbReference type="SAM" id="Phobius"/>
    </source>
</evidence>
<protein>
    <submittedName>
        <fullName evidence="2">Uncharacterized protein</fullName>
    </submittedName>
</protein>
<name>A0A6M3XY53_9ZZZZ</name>
<accession>A0A6M3XY53</accession>
<proteinExistence type="predicted"/>